<keyword evidence="2" id="KW-1133">Transmembrane helix</keyword>
<name>A0A9D4GGU8_DREPO</name>
<feature type="transmembrane region" description="Helical" evidence="2">
    <location>
        <begin position="20"/>
        <end position="43"/>
    </location>
</feature>
<reference evidence="3" key="1">
    <citation type="journal article" date="2019" name="bioRxiv">
        <title>The Genome of the Zebra Mussel, Dreissena polymorpha: A Resource for Invasive Species Research.</title>
        <authorList>
            <person name="McCartney M.A."/>
            <person name="Auch B."/>
            <person name="Kono T."/>
            <person name="Mallez S."/>
            <person name="Zhang Y."/>
            <person name="Obille A."/>
            <person name="Becker A."/>
            <person name="Abrahante J.E."/>
            <person name="Garbe J."/>
            <person name="Badalamenti J.P."/>
            <person name="Herman A."/>
            <person name="Mangelson H."/>
            <person name="Liachko I."/>
            <person name="Sullivan S."/>
            <person name="Sone E.D."/>
            <person name="Koren S."/>
            <person name="Silverstein K.A.T."/>
            <person name="Beckman K.B."/>
            <person name="Gohl D.M."/>
        </authorList>
    </citation>
    <scope>NUCLEOTIDE SEQUENCE</scope>
    <source>
        <strain evidence="3">Duluth1</strain>
        <tissue evidence="3">Whole animal</tissue>
    </source>
</reference>
<dbReference type="Proteomes" id="UP000828390">
    <property type="component" value="Unassembled WGS sequence"/>
</dbReference>
<comment type="caution">
    <text evidence="3">The sequence shown here is derived from an EMBL/GenBank/DDBJ whole genome shotgun (WGS) entry which is preliminary data.</text>
</comment>
<dbReference type="AlphaFoldDB" id="A0A9D4GGU8"/>
<protein>
    <submittedName>
        <fullName evidence="3">Uncharacterized protein</fullName>
    </submittedName>
</protein>
<dbReference type="EMBL" id="JAIWYP010000006">
    <property type="protein sequence ID" value="KAH3813752.1"/>
    <property type="molecule type" value="Genomic_DNA"/>
</dbReference>
<keyword evidence="2" id="KW-0812">Transmembrane</keyword>
<gene>
    <name evidence="3" type="ORF">DPMN_142220</name>
</gene>
<evidence type="ECO:0000256" key="1">
    <source>
        <dbReference type="SAM" id="MobiDB-lite"/>
    </source>
</evidence>
<evidence type="ECO:0000313" key="4">
    <source>
        <dbReference type="Proteomes" id="UP000828390"/>
    </source>
</evidence>
<reference evidence="3" key="2">
    <citation type="submission" date="2020-11" db="EMBL/GenBank/DDBJ databases">
        <authorList>
            <person name="McCartney M.A."/>
            <person name="Auch B."/>
            <person name="Kono T."/>
            <person name="Mallez S."/>
            <person name="Becker A."/>
            <person name="Gohl D.M."/>
            <person name="Silverstein K.A.T."/>
            <person name="Koren S."/>
            <person name="Bechman K.B."/>
            <person name="Herman A."/>
            <person name="Abrahante J.E."/>
            <person name="Garbe J."/>
        </authorList>
    </citation>
    <scope>NUCLEOTIDE SEQUENCE</scope>
    <source>
        <strain evidence="3">Duluth1</strain>
        <tissue evidence="3">Whole animal</tissue>
    </source>
</reference>
<evidence type="ECO:0000313" key="3">
    <source>
        <dbReference type="EMBL" id="KAH3813752.1"/>
    </source>
</evidence>
<accession>A0A9D4GGU8</accession>
<feature type="region of interest" description="Disordered" evidence="1">
    <location>
        <begin position="198"/>
        <end position="233"/>
    </location>
</feature>
<organism evidence="3 4">
    <name type="scientific">Dreissena polymorpha</name>
    <name type="common">Zebra mussel</name>
    <name type="synonym">Mytilus polymorpha</name>
    <dbReference type="NCBI Taxonomy" id="45954"/>
    <lineage>
        <taxon>Eukaryota</taxon>
        <taxon>Metazoa</taxon>
        <taxon>Spiralia</taxon>
        <taxon>Lophotrochozoa</taxon>
        <taxon>Mollusca</taxon>
        <taxon>Bivalvia</taxon>
        <taxon>Autobranchia</taxon>
        <taxon>Heteroconchia</taxon>
        <taxon>Euheterodonta</taxon>
        <taxon>Imparidentia</taxon>
        <taxon>Neoheterodontei</taxon>
        <taxon>Myida</taxon>
        <taxon>Dreissenoidea</taxon>
        <taxon>Dreissenidae</taxon>
        <taxon>Dreissena</taxon>
    </lineage>
</organism>
<evidence type="ECO:0000256" key="2">
    <source>
        <dbReference type="SAM" id="Phobius"/>
    </source>
</evidence>
<sequence length="253" mass="28267">MGIVDFTTPCEEGWSELNVFAIVFGSVGDALLIVTCIVTIVIASKQLFEDLGTEYTSKIIESFLLVIPNNCELILPTSEKLTSSATCRMKEITLQLEKEVNVDKHKLKLYKLKTEEDEYYVIAEVPTVLTVISLLSQTLRGKTIAGVVRQKFQLLYQSELIPHKLNNTVQFVTCKGKDDIARALFEVAKALFNAAKEPAESEKGKAPQTTVANMSKEFKSPESDSGPGSHEFVNGLDFNRHYPSYLREYPSFN</sequence>
<proteinExistence type="predicted"/>
<keyword evidence="2" id="KW-0472">Membrane</keyword>
<keyword evidence="4" id="KW-1185">Reference proteome</keyword>